<dbReference type="InterPro" id="IPR001240">
    <property type="entry name" value="PRAI_dom"/>
</dbReference>
<evidence type="ECO:0000256" key="4">
    <source>
        <dbReference type="ARBA" id="ARBA00022822"/>
    </source>
</evidence>
<evidence type="ECO:0000313" key="8">
    <source>
        <dbReference type="EMBL" id="SVC74708.1"/>
    </source>
</evidence>
<dbReference type="Pfam" id="PF00697">
    <property type="entry name" value="PRAI"/>
    <property type="match status" value="1"/>
</dbReference>
<reference evidence="8" key="1">
    <citation type="submission" date="2018-05" db="EMBL/GenBank/DDBJ databases">
        <authorList>
            <person name="Lanie J.A."/>
            <person name="Ng W.-L."/>
            <person name="Kazmierczak K.M."/>
            <person name="Andrzejewski T.M."/>
            <person name="Davidsen T.M."/>
            <person name="Wayne K.J."/>
            <person name="Tettelin H."/>
            <person name="Glass J.I."/>
            <person name="Rusch D."/>
            <person name="Podicherti R."/>
            <person name="Tsui H.-C.T."/>
            <person name="Winkler M.E."/>
        </authorList>
    </citation>
    <scope>NUCLEOTIDE SEQUENCE</scope>
</reference>
<evidence type="ECO:0000256" key="2">
    <source>
        <dbReference type="ARBA" id="ARBA00012572"/>
    </source>
</evidence>
<keyword evidence="4" id="KW-0822">Tryptophan biosynthesis</keyword>
<sequence length="164" mass="18199">MYRTRIKICGITNLQDAKVAIDEGVDAIGLVFCENSPRYINISRAKEIVENTTPFVNCVGLFVDAEKEYINNVLKEVALDTLQFHGQESEQACALYNKPYIKAIRMNENINLSEEAEKYFSAHALLLDTYIEGLPGGTGIVFDWDLIPKDIAKPIILAGGLNAS</sequence>
<evidence type="ECO:0000256" key="3">
    <source>
        <dbReference type="ARBA" id="ARBA00022605"/>
    </source>
</evidence>
<dbReference type="EC" id="5.3.1.24" evidence="2"/>
<accession>A0A382PPY3</accession>
<dbReference type="PANTHER" id="PTHR42894">
    <property type="entry name" value="N-(5'-PHOSPHORIBOSYL)ANTHRANILATE ISOMERASE"/>
    <property type="match status" value="1"/>
</dbReference>
<dbReference type="EMBL" id="UINC01108534">
    <property type="protein sequence ID" value="SVC74708.1"/>
    <property type="molecule type" value="Genomic_DNA"/>
</dbReference>
<dbReference type="InterPro" id="IPR013785">
    <property type="entry name" value="Aldolase_TIM"/>
</dbReference>
<dbReference type="UniPathway" id="UPA00035">
    <property type="reaction ID" value="UER00042"/>
</dbReference>
<proteinExistence type="inferred from homology"/>
<comment type="pathway">
    <text evidence="1">Amino-acid biosynthesis; L-tryptophan biosynthesis; L-tryptophan from chorismate: step 3/5.</text>
</comment>
<gene>
    <name evidence="8" type="ORF">METZ01_LOCUS327562</name>
</gene>
<evidence type="ECO:0000256" key="1">
    <source>
        <dbReference type="ARBA" id="ARBA00004664"/>
    </source>
</evidence>
<dbReference type="PANTHER" id="PTHR42894:SF1">
    <property type="entry name" value="N-(5'-PHOSPHORIBOSYL)ANTHRANILATE ISOMERASE"/>
    <property type="match status" value="1"/>
</dbReference>
<dbReference type="InterPro" id="IPR011060">
    <property type="entry name" value="RibuloseP-bd_barrel"/>
</dbReference>
<organism evidence="8">
    <name type="scientific">marine metagenome</name>
    <dbReference type="NCBI Taxonomy" id="408172"/>
    <lineage>
        <taxon>unclassified sequences</taxon>
        <taxon>metagenomes</taxon>
        <taxon>ecological metagenomes</taxon>
    </lineage>
</organism>
<keyword evidence="5" id="KW-0057">Aromatic amino acid biosynthesis</keyword>
<feature type="non-terminal residue" evidence="8">
    <location>
        <position position="164"/>
    </location>
</feature>
<name>A0A382PPY3_9ZZZZ</name>
<dbReference type="HAMAP" id="MF_00135">
    <property type="entry name" value="PRAI"/>
    <property type="match status" value="1"/>
</dbReference>
<dbReference type="SUPFAM" id="SSF51366">
    <property type="entry name" value="Ribulose-phoshate binding barrel"/>
    <property type="match status" value="1"/>
</dbReference>
<evidence type="ECO:0000259" key="7">
    <source>
        <dbReference type="Pfam" id="PF00697"/>
    </source>
</evidence>
<evidence type="ECO:0000256" key="5">
    <source>
        <dbReference type="ARBA" id="ARBA00023141"/>
    </source>
</evidence>
<keyword evidence="6" id="KW-0413">Isomerase</keyword>
<dbReference type="AlphaFoldDB" id="A0A382PPY3"/>
<dbReference type="GO" id="GO:0000162">
    <property type="term" value="P:L-tryptophan biosynthetic process"/>
    <property type="evidence" value="ECO:0007669"/>
    <property type="project" value="UniProtKB-UniPathway"/>
</dbReference>
<feature type="domain" description="N-(5'phosphoribosyl) anthranilate isomerase (PRAI)" evidence="7">
    <location>
        <begin position="6"/>
        <end position="163"/>
    </location>
</feature>
<dbReference type="InterPro" id="IPR044643">
    <property type="entry name" value="TrpF_fam"/>
</dbReference>
<dbReference type="CDD" id="cd00405">
    <property type="entry name" value="PRAI"/>
    <property type="match status" value="1"/>
</dbReference>
<dbReference type="Gene3D" id="3.20.20.70">
    <property type="entry name" value="Aldolase class I"/>
    <property type="match status" value="1"/>
</dbReference>
<dbReference type="GO" id="GO:0004640">
    <property type="term" value="F:phosphoribosylanthranilate isomerase activity"/>
    <property type="evidence" value="ECO:0007669"/>
    <property type="project" value="UniProtKB-EC"/>
</dbReference>
<protein>
    <recommendedName>
        <fullName evidence="2">phosphoribosylanthranilate isomerase</fullName>
        <ecNumber evidence="2">5.3.1.24</ecNumber>
    </recommendedName>
</protein>
<evidence type="ECO:0000256" key="6">
    <source>
        <dbReference type="ARBA" id="ARBA00023235"/>
    </source>
</evidence>
<keyword evidence="3" id="KW-0028">Amino-acid biosynthesis</keyword>